<comment type="caution">
    <text evidence="1">The sequence shown here is derived from an EMBL/GenBank/DDBJ whole genome shotgun (WGS) entry which is preliminary data.</text>
</comment>
<dbReference type="Proteomes" id="UP001419268">
    <property type="component" value="Unassembled WGS sequence"/>
</dbReference>
<dbReference type="EMBL" id="JBBNAG010000001">
    <property type="protein sequence ID" value="KAK9166624.1"/>
    <property type="molecule type" value="Genomic_DNA"/>
</dbReference>
<reference evidence="1 2" key="1">
    <citation type="submission" date="2024-01" db="EMBL/GenBank/DDBJ databases">
        <title>Genome assemblies of Stephania.</title>
        <authorList>
            <person name="Yang L."/>
        </authorList>
    </citation>
    <scope>NUCLEOTIDE SEQUENCE [LARGE SCALE GENOMIC DNA]</scope>
    <source>
        <strain evidence="1">JXDWG</strain>
        <tissue evidence="1">Leaf</tissue>
    </source>
</reference>
<name>A0AAP0LCK4_9MAGN</name>
<sequence length="124" mass="13673">MANQDSCKPNLFDLSGKFTEMVVVNEVIDKGDNGDGGVNFDAYEDILVEVCGGEVLPAVSIFTKINLGEALSLNIERCKYVRTTSVQRHAIPLRIRFDVSIDFDMGNMNSGMVIPLSFKNLILI</sequence>
<evidence type="ECO:0000313" key="2">
    <source>
        <dbReference type="Proteomes" id="UP001419268"/>
    </source>
</evidence>
<gene>
    <name evidence="1" type="ORF">Scep_001815</name>
</gene>
<keyword evidence="2" id="KW-1185">Reference proteome</keyword>
<protein>
    <submittedName>
        <fullName evidence="1">Uncharacterized protein</fullName>
    </submittedName>
</protein>
<evidence type="ECO:0000313" key="1">
    <source>
        <dbReference type="EMBL" id="KAK9166624.1"/>
    </source>
</evidence>
<organism evidence="1 2">
    <name type="scientific">Stephania cephalantha</name>
    <dbReference type="NCBI Taxonomy" id="152367"/>
    <lineage>
        <taxon>Eukaryota</taxon>
        <taxon>Viridiplantae</taxon>
        <taxon>Streptophyta</taxon>
        <taxon>Embryophyta</taxon>
        <taxon>Tracheophyta</taxon>
        <taxon>Spermatophyta</taxon>
        <taxon>Magnoliopsida</taxon>
        <taxon>Ranunculales</taxon>
        <taxon>Menispermaceae</taxon>
        <taxon>Menispermoideae</taxon>
        <taxon>Cissampelideae</taxon>
        <taxon>Stephania</taxon>
    </lineage>
</organism>
<accession>A0AAP0LCK4</accession>
<proteinExistence type="predicted"/>
<dbReference type="AlphaFoldDB" id="A0AAP0LCK4"/>